<dbReference type="GO" id="GO:0006355">
    <property type="term" value="P:regulation of DNA-templated transcription"/>
    <property type="evidence" value="ECO:0007669"/>
    <property type="project" value="InterPro"/>
</dbReference>
<evidence type="ECO:0000313" key="8">
    <source>
        <dbReference type="EMBL" id="SFS58099.1"/>
    </source>
</evidence>
<keyword evidence="1 5" id="KW-0597">Phosphoprotein</keyword>
<evidence type="ECO:0000256" key="4">
    <source>
        <dbReference type="ARBA" id="ARBA00023163"/>
    </source>
</evidence>
<dbReference type="CDD" id="cd17535">
    <property type="entry name" value="REC_NarL-like"/>
    <property type="match status" value="1"/>
</dbReference>
<dbReference type="SUPFAM" id="SSF52172">
    <property type="entry name" value="CheY-like"/>
    <property type="match status" value="1"/>
</dbReference>
<evidence type="ECO:0000256" key="3">
    <source>
        <dbReference type="ARBA" id="ARBA00023125"/>
    </source>
</evidence>
<dbReference type="SMART" id="SM00448">
    <property type="entry name" value="REC"/>
    <property type="match status" value="1"/>
</dbReference>
<dbReference type="Pfam" id="PF00196">
    <property type="entry name" value="GerE"/>
    <property type="match status" value="1"/>
</dbReference>
<dbReference type="GO" id="GO:0000160">
    <property type="term" value="P:phosphorelay signal transduction system"/>
    <property type="evidence" value="ECO:0007669"/>
    <property type="project" value="InterPro"/>
</dbReference>
<dbReference type="Proteomes" id="UP000198873">
    <property type="component" value="Unassembled WGS sequence"/>
</dbReference>
<feature type="modified residue" description="4-aspartylphosphate" evidence="5">
    <location>
        <position position="59"/>
    </location>
</feature>
<dbReference type="Gene3D" id="3.40.50.2300">
    <property type="match status" value="1"/>
</dbReference>
<protein>
    <submittedName>
        <fullName evidence="8">DNA-binding response regulator, NarL/FixJ family, contains REC and HTH domains</fullName>
    </submittedName>
</protein>
<dbReference type="STRING" id="1176198.SAMN05444716_102592"/>
<feature type="domain" description="HTH luxR-type" evidence="6">
    <location>
        <begin position="159"/>
        <end position="224"/>
    </location>
</feature>
<dbReference type="PROSITE" id="PS50110">
    <property type="entry name" value="RESPONSE_REGULATORY"/>
    <property type="match status" value="1"/>
</dbReference>
<dbReference type="CDD" id="cd06170">
    <property type="entry name" value="LuxR_C_like"/>
    <property type="match status" value="1"/>
</dbReference>
<dbReference type="PROSITE" id="PS50043">
    <property type="entry name" value="HTH_LUXR_2"/>
    <property type="match status" value="1"/>
</dbReference>
<dbReference type="PROSITE" id="PS00622">
    <property type="entry name" value="HTH_LUXR_1"/>
    <property type="match status" value="1"/>
</dbReference>
<evidence type="ECO:0000313" key="9">
    <source>
        <dbReference type="Proteomes" id="UP000198873"/>
    </source>
</evidence>
<dbReference type="InterPro" id="IPR001789">
    <property type="entry name" value="Sig_transdc_resp-reg_receiver"/>
</dbReference>
<dbReference type="Pfam" id="PF00072">
    <property type="entry name" value="Response_reg"/>
    <property type="match status" value="1"/>
</dbReference>
<evidence type="ECO:0000259" key="7">
    <source>
        <dbReference type="PROSITE" id="PS50110"/>
    </source>
</evidence>
<evidence type="ECO:0000259" key="6">
    <source>
        <dbReference type="PROSITE" id="PS50043"/>
    </source>
</evidence>
<dbReference type="AlphaFoldDB" id="A0A1I6R056"/>
<keyword evidence="3 8" id="KW-0238">DNA-binding</keyword>
<dbReference type="RefSeq" id="WP_019435410.1">
    <property type="nucleotide sequence ID" value="NZ_FPAB01000002.1"/>
</dbReference>
<dbReference type="InterPro" id="IPR011006">
    <property type="entry name" value="CheY-like_superfamily"/>
</dbReference>
<dbReference type="EMBL" id="FPAB01000002">
    <property type="protein sequence ID" value="SFS58099.1"/>
    <property type="molecule type" value="Genomic_DNA"/>
</dbReference>
<dbReference type="InterPro" id="IPR016032">
    <property type="entry name" value="Sig_transdc_resp-reg_C-effctor"/>
</dbReference>
<evidence type="ECO:0000256" key="1">
    <source>
        <dbReference type="ARBA" id="ARBA00022553"/>
    </source>
</evidence>
<accession>A0A1I6R056</accession>
<dbReference type="GO" id="GO:0003677">
    <property type="term" value="F:DNA binding"/>
    <property type="evidence" value="ECO:0007669"/>
    <property type="project" value="UniProtKB-KW"/>
</dbReference>
<proteinExistence type="predicted"/>
<dbReference type="InterPro" id="IPR058245">
    <property type="entry name" value="NreC/VraR/RcsB-like_REC"/>
</dbReference>
<evidence type="ECO:0000256" key="5">
    <source>
        <dbReference type="PROSITE-ProRule" id="PRU00169"/>
    </source>
</evidence>
<gene>
    <name evidence="8" type="ORF">SAMN05444716_102592</name>
</gene>
<dbReference type="PANTHER" id="PTHR43214">
    <property type="entry name" value="TWO-COMPONENT RESPONSE REGULATOR"/>
    <property type="match status" value="1"/>
</dbReference>
<dbReference type="PANTHER" id="PTHR43214:SF24">
    <property type="entry name" value="TRANSCRIPTIONAL REGULATORY PROTEIN NARL-RELATED"/>
    <property type="match status" value="1"/>
</dbReference>
<evidence type="ECO:0000256" key="2">
    <source>
        <dbReference type="ARBA" id="ARBA00023015"/>
    </source>
</evidence>
<dbReference type="SMART" id="SM00421">
    <property type="entry name" value="HTH_LUXR"/>
    <property type="match status" value="1"/>
</dbReference>
<dbReference type="PRINTS" id="PR00038">
    <property type="entry name" value="HTHLUXR"/>
</dbReference>
<dbReference type="InterPro" id="IPR039420">
    <property type="entry name" value="WalR-like"/>
</dbReference>
<feature type="domain" description="Response regulatory" evidence="7">
    <location>
        <begin position="8"/>
        <end position="128"/>
    </location>
</feature>
<reference evidence="9" key="1">
    <citation type="submission" date="2016-10" db="EMBL/GenBank/DDBJ databases">
        <authorList>
            <person name="Varghese N."/>
            <person name="Submissions S."/>
        </authorList>
    </citation>
    <scope>NUCLEOTIDE SEQUENCE [LARGE SCALE GENOMIC DNA]</scope>
    <source>
        <strain evidence="9">CGMCC 4.7047</strain>
    </source>
</reference>
<sequence>MEPESHVSVVIADDEPVVREGLRLILETQRDLRVVGSAGDGRQAVRRCAELRPDVLLLDVRMPHGDGMWVLAELARRKLLGHGGCRVLMLTTFSLDEYVDQALAGGASGFLLKSSSYEEVLAGVRATAQGDGFLSPTVTRRIIDGYVRGRSDRTVDATDAARIAALTARERDVLRLLGEGLSNLEIAQRLSVSEHTVKSHVSRLLSKTDCRDRGQAAALVRRAGLC</sequence>
<keyword evidence="4" id="KW-0804">Transcription</keyword>
<organism evidence="8 9">
    <name type="scientific">Streptomyces harbinensis</name>
    <dbReference type="NCBI Taxonomy" id="1176198"/>
    <lineage>
        <taxon>Bacteria</taxon>
        <taxon>Bacillati</taxon>
        <taxon>Actinomycetota</taxon>
        <taxon>Actinomycetes</taxon>
        <taxon>Kitasatosporales</taxon>
        <taxon>Streptomycetaceae</taxon>
        <taxon>Streptomyces</taxon>
    </lineage>
</organism>
<keyword evidence="9" id="KW-1185">Reference proteome</keyword>
<dbReference type="SUPFAM" id="SSF46894">
    <property type="entry name" value="C-terminal effector domain of the bipartite response regulators"/>
    <property type="match status" value="1"/>
</dbReference>
<name>A0A1I6R056_9ACTN</name>
<keyword evidence="2" id="KW-0805">Transcription regulation</keyword>
<dbReference type="InterPro" id="IPR000792">
    <property type="entry name" value="Tscrpt_reg_LuxR_C"/>
</dbReference>